<keyword evidence="1" id="KW-0812">Transmembrane</keyword>
<dbReference type="Pfam" id="PF12650">
    <property type="entry name" value="DUF3784"/>
    <property type="match status" value="1"/>
</dbReference>
<organism evidence="3 4">
    <name type="scientific">Massilimicrobiota timonensis</name>
    <dbReference type="NCBI Taxonomy" id="1776392"/>
    <lineage>
        <taxon>Bacteria</taxon>
        <taxon>Bacillati</taxon>
        <taxon>Bacillota</taxon>
        <taxon>Erysipelotrichia</taxon>
        <taxon>Erysipelotrichales</taxon>
        <taxon>Erysipelotrichaceae</taxon>
        <taxon>Massilimicrobiota</taxon>
    </lineage>
</organism>
<keyword evidence="1" id="KW-1133">Transmembrane helix</keyword>
<keyword evidence="1" id="KW-0472">Membrane</keyword>
<evidence type="ECO:0000256" key="1">
    <source>
        <dbReference type="SAM" id="Phobius"/>
    </source>
</evidence>
<reference evidence="3 4" key="1">
    <citation type="journal article" date="2018" name="BMC Genomics">
        <title>Whole genome sequencing and function prediction of 133 gut anaerobes isolated from chicken caecum in pure cultures.</title>
        <authorList>
            <person name="Medvecky M."/>
            <person name="Cejkova D."/>
            <person name="Polansky O."/>
            <person name="Karasova D."/>
            <person name="Kubasova T."/>
            <person name="Cizek A."/>
            <person name="Rychlik I."/>
        </authorList>
    </citation>
    <scope>NUCLEOTIDE SEQUENCE [LARGE SCALE GENOMIC DNA]</scope>
    <source>
        <strain evidence="3 4">An13</strain>
    </source>
</reference>
<protein>
    <recommendedName>
        <fullName evidence="2">Bacterial Pleckstrin homology domain-containing protein</fullName>
    </recommendedName>
</protein>
<proteinExistence type="predicted"/>
<feature type="transmembrane region" description="Helical" evidence="1">
    <location>
        <begin position="6"/>
        <end position="26"/>
    </location>
</feature>
<dbReference type="InterPro" id="IPR027783">
    <property type="entry name" value="Bacterial_PH-related"/>
</dbReference>
<dbReference type="AlphaFoldDB" id="A0A1Y4SU36"/>
<name>A0A1Y4SU36_9FIRM</name>
<feature type="transmembrane region" description="Helical" evidence="1">
    <location>
        <begin position="103"/>
        <end position="122"/>
    </location>
</feature>
<feature type="domain" description="Bacterial Pleckstrin homology" evidence="2">
    <location>
        <begin position="129"/>
        <end position="213"/>
    </location>
</feature>
<dbReference type="InterPro" id="IPR017259">
    <property type="entry name" value="UCP037672"/>
</dbReference>
<dbReference type="OrthoDB" id="2082701at2"/>
<feature type="transmembrane region" description="Helical" evidence="1">
    <location>
        <begin position="47"/>
        <end position="65"/>
    </location>
</feature>
<keyword evidence="4" id="KW-1185">Reference proteome</keyword>
<sequence length="231" mass="25721">MGIILFIIFLIVSLLLLMGKGSFLIAGYNTASAKEKAQYNEKKLCRIVGVGLLIVTLGIGSLMIFDSLGLYLMIGSFLIGIAIILIGSKFATIVPVKKLNRSLIGSMIAVLLISGLICFVMFTGNIQIEYQSTSLHLSGSLVSDSQVNYEDIVQIEYREDFDVGRKKNGVNNAKIEAGRYENDELGTYRLYSYTNSPAYVLIETKEGWYVISDQTEKQTFKHYQKLQSILK</sequence>
<accession>A0A1Y4SU36</accession>
<dbReference type="Proteomes" id="UP000195305">
    <property type="component" value="Unassembled WGS sequence"/>
</dbReference>
<comment type="caution">
    <text evidence="3">The sequence shown here is derived from an EMBL/GenBank/DDBJ whole genome shotgun (WGS) entry which is preliminary data.</text>
</comment>
<evidence type="ECO:0000259" key="2">
    <source>
        <dbReference type="Pfam" id="PF10882"/>
    </source>
</evidence>
<evidence type="ECO:0000313" key="4">
    <source>
        <dbReference type="Proteomes" id="UP000195305"/>
    </source>
</evidence>
<gene>
    <name evidence="3" type="ORF">B5E75_12265</name>
</gene>
<dbReference type="Pfam" id="PF10882">
    <property type="entry name" value="bPH_5"/>
    <property type="match status" value="1"/>
</dbReference>
<feature type="transmembrane region" description="Helical" evidence="1">
    <location>
        <begin position="71"/>
        <end position="91"/>
    </location>
</feature>
<dbReference type="EMBL" id="NFLJ01000042">
    <property type="protein sequence ID" value="OUQ32511.1"/>
    <property type="molecule type" value="Genomic_DNA"/>
</dbReference>
<dbReference type="RefSeq" id="WP_087359637.1">
    <property type="nucleotide sequence ID" value="NZ_NFLJ01000042.1"/>
</dbReference>
<evidence type="ECO:0000313" key="3">
    <source>
        <dbReference type="EMBL" id="OUQ32511.1"/>
    </source>
</evidence>